<dbReference type="EMBL" id="CP060286">
    <property type="protein sequence ID" value="QNK42678.1"/>
    <property type="molecule type" value="Genomic_DNA"/>
</dbReference>
<accession>A0A7G8TGD7</accession>
<dbReference type="Proteomes" id="UP000515909">
    <property type="component" value="Chromosome"/>
</dbReference>
<dbReference type="InterPro" id="IPR001736">
    <property type="entry name" value="PLipase_D/transphosphatidylase"/>
</dbReference>
<organism evidence="2 3">
    <name type="scientific">Caproicibacter fermentans</name>
    <dbReference type="NCBI Taxonomy" id="2576756"/>
    <lineage>
        <taxon>Bacteria</taxon>
        <taxon>Bacillati</taxon>
        <taxon>Bacillota</taxon>
        <taxon>Clostridia</taxon>
        <taxon>Eubacteriales</taxon>
        <taxon>Acutalibacteraceae</taxon>
        <taxon>Caproicibacter</taxon>
    </lineage>
</organism>
<dbReference type="GO" id="GO:0006793">
    <property type="term" value="P:phosphorus metabolic process"/>
    <property type="evidence" value="ECO:0007669"/>
    <property type="project" value="UniProtKB-ARBA"/>
</dbReference>
<gene>
    <name evidence="2" type="ORF">HCR03_17480</name>
</gene>
<evidence type="ECO:0000313" key="3">
    <source>
        <dbReference type="Proteomes" id="UP000515909"/>
    </source>
</evidence>
<dbReference type="AlphaFoldDB" id="A0A7G8TGD7"/>
<proteinExistence type="predicted"/>
<feature type="domain" description="PLD phosphodiesterase" evidence="1">
    <location>
        <begin position="1"/>
        <end position="18"/>
    </location>
</feature>
<protein>
    <recommendedName>
        <fullName evidence="1">PLD phosphodiesterase domain-containing protein</fullName>
    </recommendedName>
</protein>
<evidence type="ECO:0000259" key="1">
    <source>
        <dbReference type="PROSITE" id="PS50035"/>
    </source>
</evidence>
<dbReference type="PROSITE" id="PS50035">
    <property type="entry name" value="PLD"/>
    <property type="match status" value="1"/>
</dbReference>
<dbReference type="KEGG" id="cfem:HCR03_17480"/>
<sequence length="29" mass="3338">MIDDRVAFIGSLNFTENGCYNNLEMSLRN</sequence>
<dbReference type="GO" id="GO:0003824">
    <property type="term" value="F:catalytic activity"/>
    <property type="evidence" value="ECO:0007669"/>
    <property type="project" value="InterPro"/>
</dbReference>
<dbReference type="Pfam" id="PF00614">
    <property type="entry name" value="PLDc"/>
    <property type="match status" value="1"/>
</dbReference>
<reference evidence="2 3" key="1">
    <citation type="submission" date="2020-08" db="EMBL/GenBank/DDBJ databases">
        <title>The isolate Caproiciproducens sp. 7D4C2 produces n-caproate at mildly acidic conditions from hexoses: genome and rBOX comparison with related strains and chain-elongating bacteria.</title>
        <authorList>
            <person name="Esquivel-Elizondo S."/>
            <person name="Bagci C."/>
            <person name="Temovska M."/>
            <person name="Jeon B.S."/>
            <person name="Bessarab I."/>
            <person name="Williams R.B.H."/>
            <person name="Huson D.H."/>
            <person name="Angenent L.T."/>
        </authorList>
    </citation>
    <scope>NUCLEOTIDE SEQUENCE [LARGE SCALE GENOMIC DNA]</scope>
    <source>
        <strain evidence="2 3">7D4C2</strain>
    </source>
</reference>
<dbReference type="Gene3D" id="3.30.870.10">
    <property type="entry name" value="Endonuclease Chain A"/>
    <property type="match status" value="1"/>
</dbReference>
<dbReference type="SUPFAM" id="SSF56024">
    <property type="entry name" value="Phospholipase D/nuclease"/>
    <property type="match status" value="1"/>
</dbReference>
<name>A0A7G8TGD7_9FIRM</name>
<evidence type="ECO:0000313" key="2">
    <source>
        <dbReference type="EMBL" id="QNK42678.1"/>
    </source>
</evidence>